<dbReference type="GO" id="GO:0051536">
    <property type="term" value="F:iron-sulfur cluster binding"/>
    <property type="evidence" value="ECO:0007669"/>
    <property type="project" value="UniProtKB-KW"/>
</dbReference>
<organism evidence="7 8">
    <name type="scientific">Bacteroides fragilis</name>
    <dbReference type="NCBI Taxonomy" id="817"/>
    <lineage>
        <taxon>Bacteria</taxon>
        <taxon>Pseudomonadati</taxon>
        <taxon>Bacteroidota</taxon>
        <taxon>Bacteroidia</taxon>
        <taxon>Bacteroidales</taxon>
        <taxon>Bacteroidaceae</taxon>
        <taxon>Bacteroides</taxon>
    </lineage>
</organism>
<comment type="caution">
    <text evidence="7">The sequence shown here is derived from an EMBL/GenBank/DDBJ whole genome shotgun (WGS) entry which is preliminary data.</text>
</comment>
<evidence type="ECO:0000256" key="3">
    <source>
        <dbReference type="ARBA" id="ARBA00022723"/>
    </source>
</evidence>
<accession>A0A412YER9</accession>
<dbReference type="SFLD" id="SFLDG01384">
    <property type="entry name" value="thioether_bond_formation_requi"/>
    <property type="match status" value="1"/>
</dbReference>
<feature type="domain" description="Radical SAM core" evidence="6">
    <location>
        <begin position="80"/>
        <end position="314"/>
    </location>
</feature>
<dbReference type="SFLD" id="SFLDG01386">
    <property type="entry name" value="main_SPASM_domain-containing"/>
    <property type="match status" value="1"/>
</dbReference>
<evidence type="ECO:0000259" key="6">
    <source>
        <dbReference type="PROSITE" id="PS51918"/>
    </source>
</evidence>
<evidence type="ECO:0000313" key="8">
    <source>
        <dbReference type="Proteomes" id="UP000286270"/>
    </source>
</evidence>
<dbReference type="InterPro" id="IPR007197">
    <property type="entry name" value="rSAM"/>
</dbReference>
<dbReference type="CDD" id="cd01335">
    <property type="entry name" value="Radical_SAM"/>
    <property type="match status" value="1"/>
</dbReference>
<evidence type="ECO:0000256" key="1">
    <source>
        <dbReference type="ARBA" id="ARBA00001966"/>
    </source>
</evidence>
<evidence type="ECO:0000256" key="4">
    <source>
        <dbReference type="ARBA" id="ARBA00023004"/>
    </source>
</evidence>
<dbReference type="InterPro" id="IPR013785">
    <property type="entry name" value="Aldolase_TIM"/>
</dbReference>
<keyword evidence="4" id="KW-0408">Iron</keyword>
<dbReference type="Pfam" id="PF04055">
    <property type="entry name" value="Radical_SAM"/>
    <property type="match status" value="1"/>
</dbReference>
<dbReference type="Gene3D" id="3.20.20.70">
    <property type="entry name" value="Aldolase class I"/>
    <property type="match status" value="1"/>
</dbReference>
<dbReference type="InterPro" id="IPR058240">
    <property type="entry name" value="rSAM_sf"/>
</dbReference>
<gene>
    <name evidence="7" type="ORF">DWW08_08145</name>
</gene>
<protein>
    <submittedName>
        <fullName evidence="7">Radical SAM peptide maturase</fullName>
    </submittedName>
</protein>
<dbReference type="InterPro" id="IPR026407">
    <property type="entry name" value="SAM_GG-Bacter"/>
</dbReference>
<dbReference type="PROSITE" id="PS51918">
    <property type="entry name" value="RADICAL_SAM"/>
    <property type="match status" value="1"/>
</dbReference>
<dbReference type="EMBL" id="QRZH01000005">
    <property type="protein sequence ID" value="RGV55836.1"/>
    <property type="molecule type" value="Genomic_DNA"/>
</dbReference>
<dbReference type="GO" id="GO:0046872">
    <property type="term" value="F:metal ion binding"/>
    <property type="evidence" value="ECO:0007669"/>
    <property type="project" value="UniProtKB-KW"/>
</dbReference>
<proteinExistence type="predicted"/>
<dbReference type="PANTHER" id="PTHR43273">
    <property type="entry name" value="ANAEROBIC SULFATASE-MATURATING ENZYME HOMOLOG ASLB-RELATED"/>
    <property type="match status" value="1"/>
</dbReference>
<dbReference type="SFLD" id="SFLDG01067">
    <property type="entry name" value="SPASM/twitch_domain_containing"/>
    <property type="match status" value="1"/>
</dbReference>
<evidence type="ECO:0000256" key="5">
    <source>
        <dbReference type="ARBA" id="ARBA00023014"/>
    </source>
</evidence>
<name>A0A412YER9_BACFG</name>
<keyword evidence="5" id="KW-0411">Iron-sulfur</keyword>
<comment type="cofactor">
    <cofactor evidence="1">
        <name>[4Fe-4S] cluster</name>
        <dbReference type="ChEBI" id="CHEBI:49883"/>
    </cofactor>
</comment>
<dbReference type="RefSeq" id="WP_122142275.1">
    <property type="nucleotide sequence ID" value="NZ_QRZH01000005.1"/>
</dbReference>
<dbReference type="AlphaFoldDB" id="A0A412YER9"/>
<dbReference type="SFLD" id="SFLDS00029">
    <property type="entry name" value="Radical_SAM"/>
    <property type="match status" value="1"/>
</dbReference>
<reference evidence="7 8" key="1">
    <citation type="submission" date="2018-08" db="EMBL/GenBank/DDBJ databases">
        <title>A genome reference for cultivated species of the human gut microbiota.</title>
        <authorList>
            <person name="Zou Y."/>
            <person name="Xue W."/>
            <person name="Luo G."/>
        </authorList>
    </citation>
    <scope>NUCLEOTIDE SEQUENCE [LARGE SCALE GENOMIC DNA]</scope>
    <source>
        <strain evidence="7 8">AF14-26</strain>
    </source>
</reference>
<sequence length="481" mass="56282">METSITTEHKHWYMYSDAMRYFLYVPEKLRIVMNQNDYDVADVDDYYMRKLKFLQDHHFFDKDEVCFQIEYTEDLVKQNMACLRQLLIEVTDKCNLKCKYCGYGEFYSNYDRRETRNQTFDNVKVLIDYLANLWRSDYNMSHNNTVTIGFYGGEPLLNMKLIRETITYVEGLHIANLKFDYNMTTNAMLLDRCMDYLVEKDFTLLISLDGDEYQSGYRVDKHGKSSFARVAGNIQKLKDTYPEFFEKNVRFNAVLHDRNSVEECYKSIYGLFGKKPRVSELNTSGIIPERVEEFVRMFNDKTESFKTALTHDPDIKDDFEMEDDASLAYHFMIMNYGGNRYSDYVDLFDSDRNGKYVPTGTCRPFERKLFLTVNGKILPCERIGQECAIARLSDGKLYLDCSAVAKYYSSLYKKIIKSCVHCNLKKSCGQCLFLLKEKNGQLICPGIETDAKLRENFSAFLTYAENNPGDYERLLSSIIVA</sequence>
<dbReference type="GO" id="GO:0016491">
    <property type="term" value="F:oxidoreductase activity"/>
    <property type="evidence" value="ECO:0007669"/>
    <property type="project" value="InterPro"/>
</dbReference>
<evidence type="ECO:0000313" key="7">
    <source>
        <dbReference type="EMBL" id="RGV55836.1"/>
    </source>
</evidence>
<keyword evidence="2" id="KW-0949">S-adenosyl-L-methionine</keyword>
<evidence type="ECO:0000256" key="2">
    <source>
        <dbReference type="ARBA" id="ARBA00022691"/>
    </source>
</evidence>
<dbReference type="SUPFAM" id="SSF102114">
    <property type="entry name" value="Radical SAM enzymes"/>
    <property type="match status" value="1"/>
</dbReference>
<keyword evidence="3" id="KW-0479">Metal-binding</keyword>
<dbReference type="PANTHER" id="PTHR43273:SF8">
    <property type="entry name" value="RADICAL SAM DOMAIN PROTEIN"/>
    <property type="match status" value="1"/>
</dbReference>
<dbReference type="InterPro" id="IPR023867">
    <property type="entry name" value="Sulphatase_maturase_rSAM"/>
</dbReference>
<dbReference type="NCBIfam" id="TIGR04148">
    <property type="entry name" value="GG_samocin_CFB"/>
    <property type="match status" value="1"/>
</dbReference>
<dbReference type="Proteomes" id="UP000286270">
    <property type="component" value="Unassembled WGS sequence"/>
</dbReference>